<proteinExistence type="predicted"/>
<accession>A0ABV9KHK3</accession>
<feature type="domain" description="Helix-turn-helix" evidence="1">
    <location>
        <begin position="33"/>
        <end position="78"/>
    </location>
</feature>
<keyword evidence="3" id="KW-1185">Reference proteome</keyword>
<dbReference type="RefSeq" id="WP_380717870.1">
    <property type="nucleotide sequence ID" value="NZ_JBHSGI010000012.1"/>
</dbReference>
<organism evidence="2 3">
    <name type="scientific">Seohaeicola nanhaiensis</name>
    <dbReference type="NCBI Taxonomy" id="1387282"/>
    <lineage>
        <taxon>Bacteria</taxon>
        <taxon>Pseudomonadati</taxon>
        <taxon>Pseudomonadota</taxon>
        <taxon>Alphaproteobacteria</taxon>
        <taxon>Rhodobacterales</taxon>
        <taxon>Roseobacteraceae</taxon>
        <taxon>Seohaeicola</taxon>
    </lineage>
</organism>
<evidence type="ECO:0000313" key="3">
    <source>
        <dbReference type="Proteomes" id="UP001595973"/>
    </source>
</evidence>
<dbReference type="Proteomes" id="UP001595973">
    <property type="component" value="Unassembled WGS sequence"/>
</dbReference>
<dbReference type="InterPro" id="IPR041657">
    <property type="entry name" value="HTH_17"/>
</dbReference>
<name>A0ABV9KHK3_9RHOB</name>
<evidence type="ECO:0000259" key="1">
    <source>
        <dbReference type="Pfam" id="PF12728"/>
    </source>
</evidence>
<dbReference type="Pfam" id="PF12728">
    <property type="entry name" value="HTH_17"/>
    <property type="match status" value="1"/>
</dbReference>
<protein>
    <submittedName>
        <fullName evidence="2">Helix-turn-helix transcriptional regulator</fullName>
    </submittedName>
</protein>
<gene>
    <name evidence="2" type="ORF">ACFO5X_12830</name>
</gene>
<dbReference type="EMBL" id="JBHSGI010000012">
    <property type="protein sequence ID" value="MFC4669440.1"/>
    <property type="molecule type" value="Genomic_DNA"/>
</dbReference>
<reference evidence="3" key="1">
    <citation type="journal article" date="2019" name="Int. J. Syst. Evol. Microbiol.">
        <title>The Global Catalogue of Microorganisms (GCM) 10K type strain sequencing project: providing services to taxonomists for standard genome sequencing and annotation.</title>
        <authorList>
            <consortium name="The Broad Institute Genomics Platform"/>
            <consortium name="The Broad Institute Genome Sequencing Center for Infectious Disease"/>
            <person name="Wu L."/>
            <person name="Ma J."/>
        </authorList>
    </citation>
    <scope>NUCLEOTIDE SEQUENCE [LARGE SCALE GENOMIC DNA]</scope>
    <source>
        <strain evidence="3">CGMCC 4.7283</strain>
    </source>
</reference>
<sequence length="89" mass="9713">MGTMPITGAGTDLEADDSSAFDSGGLSVAPRHLTPAELAARWRVSPRTLERWRVNGTGPCWLKLCGRVVYREEDVDTFESEALHGPRGK</sequence>
<comment type="caution">
    <text evidence="2">The sequence shown here is derived from an EMBL/GenBank/DDBJ whole genome shotgun (WGS) entry which is preliminary data.</text>
</comment>
<evidence type="ECO:0000313" key="2">
    <source>
        <dbReference type="EMBL" id="MFC4669440.1"/>
    </source>
</evidence>
<dbReference type="SUPFAM" id="SSF46955">
    <property type="entry name" value="Putative DNA-binding domain"/>
    <property type="match status" value="1"/>
</dbReference>
<dbReference type="InterPro" id="IPR009061">
    <property type="entry name" value="DNA-bd_dom_put_sf"/>
</dbReference>